<dbReference type="InterPro" id="IPR036249">
    <property type="entry name" value="Thioredoxin-like_sf"/>
</dbReference>
<organism evidence="4 5">
    <name type="scientific">Melanomma pulvis-pyrius CBS 109.77</name>
    <dbReference type="NCBI Taxonomy" id="1314802"/>
    <lineage>
        <taxon>Eukaryota</taxon>
        <taxon>Fungi</taxon>
        <taxon>Dikarya</taxon>
        <taxon>Ascomycota</taxon>
        <taxon>Pezizomycotina</taxon>
        <taxon>Dothideomycetes</taxon>
        <taxon>Pleosporomycetidae</taxon>
        <taxon>Pleosporales</taxon>
        <taxon>Melanommataceae</taxon>
        <taxon>Melanomma</taxon>
    </lineage>
</organism>
<evidence type="ECO:0000259" key="2">
    <source>
        <dbReference type="PROSITE" id="PS50404"/>
    </source>
</evidence>
<dbReference type="InterPro" id="IPR004045">
    <property type="entry name" value="Glutathione_S-Trfase_N"/>
</dbReference>
<feature type="domain" description="GST N-terminal" evidence="2">
    <location>
        <begin position="8"/>
        <end position="90"/>
    </location>
</feature>
<accession>A0A6A6XC82</accession>
<evidence type="ECO:0000313" key="5">
    <source>
        <dbReference type="Proteomes" id="UP000799757"/>
    </source>
</evidence>
<gene>
    <name evidence="4" type="ORF">K505DRAFT_324925</name>
</gene>
<dbReference type="SUPFAM" id="SSF47616">
    <property type="entry name" value="GST C-terminal domain-like"/>
    <property type="match status" value="1"/>
</dbReference>
<dbReference type="PROSITE" id="PS50405">
    <property type="entry name" value="GST_CTER"/>
    <property type="match status" value="1"/>
</dbReference>
<dbReference type="Pfam" id="PF00043">
    <property type="entry name" value="GST_C"/>
    <property type="match status" value="1"/>
</dbReference>
<dbReference type="Gene3D" id="1.20.1050.10">
    <property type="match status" value="1"/>
</dbReference>
<dbReference type="SFLD" id="SFLDG00358">
    <property type="entry name" value="Main_(cytGST)"/>
    <property type="match status" value="1"/>
</dbReference>
<dbReference type="EMBL" id="MU001899">
    <property type="protein sequence ID" value="KAF2794190.1"/>
    <property type="molecule type" value="Genomic_DNA"/>
</dbReference>
<dbReference type="Gene3D" id="3.40.30.10">
    <property type="entry name" value="Glutaredoxin"/>
    <property type="match status" value="1"/>
</dbReference>
<dbReference type="CDD" id="cd03048">
    <property type="entry name" value="GST_N_Ure2p_like"/>
    <property type="match status" value="1"/>
</dbReference>
<dbReference type="GO" id="GO:0016740">
    <property type="term" value="F:transferase activity"/>
    <property type="evidence" value="ECO:0007669"/>
    <property type="project" value="UniProtKB-KW"/>
</dbReference>
<dbReference type="OrthoDB" id="422574at2759"/>
<evidence type="ECO:0000313" key="4">
    <source>
        <dbReference type="EMBL" id="KAF2794190.1"/>
    </source>
</evidence>
<dbReference type="PANTHER" id="PTHR44051">
    <property type="entry name" value="GLUTATHIONE S-TRANSFERASE-RELATED"/>
    <property type="match status" value="1"/>
</dbReference>
<dbReference type="AlphaFoldDB" id="A0A6A6XC82"/>
<dbReference type="InterPro" id="IPR004046">
    <property type="entry name" value="GST_C"/>
</dbReference>
<dbReference type="PANTHER" id="PTHR44051:SF23">
    <property type="entry name" value="GLUTATHIONE S-TRANSFERASE-LIKE PROTEIN TPCF"/>
    <property type="match status" value="1"/>
</dbReference>
<evidence type="ECO:0000259" key="3">
    <source>
        <dbReference type="PROSITE" id="PS50405"/>
    </source>
</evidence>
<dbReference type="SUPFAM" id="SSF52833">
    <property type="entry name" value="Thioredoxin-like"/>
    <property type="match status" value="1"/>
</dbReference>
<feature type="domain" description="GST C-terminal" evidence="3">
    <location>
        <begin position="97"/>
        <end position="231"/>
    </location>
</feature>
<dbReference type="Proteomes" id="UP000799757">
    <property type="component" value="Unassembled WGS sequence"/>
</dbReference>
<sequence length="231" mass="25777">MSTTTTPLKPITLWGAGGPNPPKVAILLIELGLPHEIKPITLAEVKQPPYTTEINPNGRMPSIQDPNTSLTLWESGAIIEYLVERYDVDRKLSFAPGTKEAWLARQWLYFQASGQGPYYGQAGWFMMYHAEKIPSAIARYIAEINRVTGVLETHLKKRKEEGDAGADGPWLVGDKCSYVDLAWVTWQSLVSKMVAKEDFDPEAYPEVTAWLARLNAREAVKSVLSKAMKAK</sequence>
<dbReference type="PROSITE" id="PS50404">
    <property type="entry name" value="GST_NTER"/>
    <property type="match status" value="1"/>
</dbReference>
<protein>
    <submittedName>
        <fullName evidence="4">Glutathione S-transferase</fullName>
    </submittedName>
</protein>
<dbReference type="InterPro" id="IPR010987">
    <property type="entry name" value="Glutathione-S-Trfase_C-like"/>
</dbReference>
<dbReference type="Pfam" id="PF13409">
    <property type="entry name" value="GST_N_2"/>
    <property type="match status" value="1"/>
</dbReference>
<dbReference type="SFLD" id="SFLDS00019">
    <property type="entry name" value="Glutathione_Transferase_(cytos"/>
    <property type="match status" value="1"/>
</dbReference>
<keyword evidence="5" id="KW-1185">Reference proteome</keyword>
<proteinExistence type="inferred from homology"/>
<keyword evidence="4" id="KW-0808">Transferase</keyword>
<comment type="similarity">
    <text evidence="1">Belongs to the GST superfamily.</text>
</comment>
<evidence type="ECO:0000256" key="1">
    <source>
        <dbReference type="ARBA" id="ARBA00007409"/>
    </source>
</evidence>
<name>A0A6A6XC82_9PLEO</name>
<reference evidence="4" key="1">
    <citation type="journal article" date="2020" name="Stud. Mycol.">
        <title>101 Dothideomycetes genomes: a test case for predicting lifestyles and emergence of pathogens.</title>
        <authorList>
            <person name="Haridas S."/>
            <person name="Albert R."/>
            <person name="Binder M."/>
            <person name="Bloem J."/>
            <person name="Labutti K."/>
            <person name="Salamov A."/>
            <person name="Andreopoulos B."/>
            <person name="Baker S."/>
            <person name="Barry K."/>
            <person name="Bills G."/>
            <person name="Bluhm B."/>
            <person name="Cannon C."/>
            <person name="Castanera R."/>
            <person name="Culley D."/>
            <person name="Daum C."/>
            <person name="Ezra D."/>
            <person name="Gonzalez J."/>
            <person name="Henrissat B."/>
            <person name="Kuo A."/>
            <person name="Liang C."/>
            <person name="Lipzen A."/>
            <person name="Lutzoni F."/>
            <person name="Magnuson J."/>
            <person name="Mondo S."/>
            <person name="Nolan M."/>
            <person name="Ohm R."/>
            <person name="Pangilinan J."/>
            <person name="Park H.-J."/>
            <person name="Ramirez L."/>
            <person name="Alfaro M."/>
            <person name="Sun H."/>
            <person name="Tritt A."/>
            <person name="Yoshinaga Y."/>
            <person name="Zwiers L.-H."/>
            <person name="Turgeon B."/>
            <person name="Goodwin S."/>
            <person name="Spatafora J."/>
            <person name="Crous P."/>
            <person name="Grigoriev I."/>
        </authorList>
    </citation>
    <scope>NUCLEOTIDE SEQUENCE</scope>
    <source>
        <strain evidence="4">CBS 109.77</strain>
    </source>
</reference>
<dbReference type="InterPro" id="IPR036282">
    <property type="entry name" value="Glutathione-S-Trfase_C_sf"/>
</dbReference>
<dbReference type="InterPro" id="IPR040079">
    <property type="entry name" value="Glutathione_S-Trfase"/>
</dbReference>